<evidence type="ECO:0000256" key="5">
    <source>
        <dbReference type="ARBA" id="ARBA00022741"/>
    </source>
</evidence>
<keyword evidence="7" id="KW-1278">Translocase</keyword>
<evidence type="ECO:0000259" key="9">
    <source>
        <dbReference type="PROSITE" id="PS50893"/>
    </source>
</evidence>
<dbReference type="GO" id="GO:0005524">
    <property type="term" value="F:ATP binding"/>
    <property type="evidence" value="ECO:0007669"/>
    <property type="project" value="UniProtKB-KW"/>
</dbReference>
<dbReference type="Pfam" id="PF00005">
    <property type="entry name" value="ABC_tran"/>
    <property type="match status" value="2"/>
</dbReference>
<keyword evidence="8" id="KW-0472">Membrane</keyword>
<dbReference type="EMBL" id="CACRST010000013">
    <property type="protein sequence ID" value="VYT04144.1"/>
    <property type="molecule type" value="Genomic_DNA"/>
</dbReference>
<evidence type="ECO:0000256" key="1">
    <source>
        <dbReference type="ARBA" id="ARBA00004202"/>
    </source>
</evidence>
<feature type="domain" description="ABC transporter" evidence="9">
    <location>
        <begin position="257"/>
        <end position="501"/>
    </location>
</feature>
<dbReference type="GO" id="GO:0005886">
    <property type="term" value="C:plasma membrane"/>
    <property type="evidence" value="ECO:0007669"/>
    <property type="project" value="UniProtKB-SubCell"/>
</dbReference>
<reference evidence="10" key="1">
    <citation type="submission" date="2019-11" db="EMBL/GenBank/DDBJ databases">
        <authorList>
            <person name="Feng L."/>
        </authorList>
    </citation>
    <scope>NUCLEOTIDE SEQUENCE</scope>
    <source>
        <strain evidence="10">BgluceraseaLFYP119</strain>
    </source>
</reference>
<dbReference type="InterPro" id="IPR017871">
    <property type="entry name" value="ABC_transporter-like_CS"/>
</dbReference>
<accession>A0A6N2TE78</accession>
<evidence type="ECO:0000256" key="4">
    <source>
        <dbReference type="ARBA" id="ARBA00022737"/>
    </source>
</evidence>
<dbReference type="PROSITE" id="PS50893">
    <property type="entry name" value="ABC_TRANSPORTER_2"/>
    <property type="match status" value="2"/>
</dbReference>
<dbReference type="SUPFAM" id="SSF52540">
    <property type="entry name" value="P-loop containing nucleoside triphosphate hydrolases"/>
    <property type="match status" value="2"/>
</dbReference>
<keyword evidence="10" id="KW-0378">Hydrolase</keyword>
<keyword evidence="3" id="KW-1003">Cell membrane</keyword>
<dbReference type="SMART" id="SM00382">
    <property type="entry name" value="AAA"/>
    <property type="match status" value="1"/>
</dbReference>
<evidence type="ECO:0000256" key="2">
    <source>
        <dbReference type="ARBA" id="ARBA00022448"/>
    </source>
</evidence>
<evidence type="ECO:0000313" key="10">
    <source>
        <dbReference type="EMBL" id="VYT04144.1"/>
    </source>
</evidence>
<dbReference type="PROSITE" id="PS00211">
    <property type="entry name" value="ABC_TRANSPORTER_1"/>
    <property type="match status" value="1"/>
</dbReference>
<name>A0A6N2TE78_9FIRM</name>
<evidence type="ECO:0000256" key="8">
    <source>
        <dbReference type="ARBA" id="ARBA00023136"/>
    </source>
</evidence>
<dbReference type="CDD" id="cd03215">
    <property type="entry name" value="ABC_Carb_Monos_II"/>
    <property type="match status" value="1"/>
</dbReference>
<organism evidence="10">
    <name type="scientific">Blautia glucerasea</name>
    <dbReference type="NCBI Taxonomy" id="536633"/>
    <lineage>
        <taxon>Bacteria</taxon>
        <taxon>Bacillati</taxon>
        <taxon>Bacillota</taxon>
        <taxon>Clostridia</taxon>
        <taxon>Lachnospirales</taxon>
        <taxon>Lachnospiraceae</taxon>
        <taxon>Blautia</taxon>
    </lineage>
</organism>
<gene>
    <name evidence="10" type="primary">rbsA_4</name>
    <name evidence="10" type="ORF">BGLFYP119_01579</name>
</gene>
<keyword evidence="4" id="KW-0677">Repeat</keyword>
<dbReference type="RefSeq" id="WP_156353899.1">
    <property type="nucleotide sequence ID" value="NZ_CACRST010000013.1"/>
</dbReference>
<dbReference type="InterPro" id="IPR050107">
    <property type="entry name" value="ABC_carbohydrate_import_ATPase"/>
</dbReference>
<dbReference type="PANTHER" id="PTHR43790:SF4">
    <property type="entry name" value="GUANOSINE IMPORT ATP-BINDING PROTEIN NUPO"/>
    <property type="match status" value="1"/>
</dbReference>
<dbReference type="Gene3D" id="3.40.50.300">
    <property type="entry name" value="P-loop containing nucleotide triphosphate hydrolases"/>
    <property type="match status" value="2"/>
</dbReference>
<evidence type="ECO:0000256" key="6">
    <source>
        <dbReference type="ARBA" id="ARBA00022840"/>
    </source>
</evidence>
<evidence type="ECO:0000256" key="7">
    <source>
        <dbReference type="ARBA" id="ARBA00022967"/>
    </source>
</evidence>
<dbReference type="InterPro" id="IPR003593">
    <property type="entry name" value="AAA+_ATPase"/>
</dbReference>
<keyword evidence="5" id="KW-0547">Nucleotide-binding</keyword>
<feature type="domain" description="ABC transporter" evidence="9">
    <location>
        <begin position="6"/>
        <end position="238"/>
    </location>
</feature>
<protein>
    <submittedName>
        <fullName evidence="10">Ribose import ATP-binding protein RbsA</fullName>
        <ecNumber evidence="10">3.6.3.17</ecNumber>
    </submittedName>
</protein>
<dbReference type="EC" id="3.6.3.17" evidence="10"/>
<keyword evidence="6 10" id="KW-0067">ATP-binding</keyword>
<dbReference type="AlphaFoldDB" id="A0A6N2TE78"/>
<proteinExistence type="predicted"/>
<comment type="subcellular location">
    <subcellularLocation>
        <location evidence="1">Cell membrane</location>
        <topology evidence="1">Peripheral membrane protein</topology>
    </subcellularLocation>
</comment>
<dbReference type="CDD" id="cd03216">
    <property type="entry name" value="ABC_Carb_Monos_I"/>
    <property type="match status" value="1"/>
</dbReference>
<dbReference type="GO" id="GO:0016887">
    <property type="term" value="F:ATP hydrolysis activity"/>
    <property type="evidence" value="ECO:0007669"/>
    <property type="project" value="InterPro"/>
</dbReference>
<dbReference type="FunFam" id="3.40.50.300:FF:000127">
    <property type="entry name" value="Ribose import ATP-binding protein RbsA"/>
    <property type="match status" value="1"/>
</dbReference>
<dbReference type="PANTHER" id="PTHR43790">
    <property type="entry name" value="CARBOHYDRATE TRANSPORT ATP-BINDING PROTEIN MG119-RELATED"/>
    <property type="match status" value="1"/>
</dbReference>
<sequence>MDKPVVELKHITKRFARVLANDDVSMTIHKGEVVALLGENGAGKSTIMKILYGLYHATSGEIYIDGKEHRISSPKEAMDLGISMIQQHFSLVAAHTVTENIILGNCKGKLDAKAKEKEIQELAKQYGFDVPAGEYIRNLSVGTQQKVEILKALYLNARILIMDEPTAVLTPQEIDTLMAFVKQYVAKGNSVVFITHKMKEVMQVSDTIVVMRGGKICGTVKREDTNEKELAHMMIGRDLDVLQTPGQEDLSHNKKRLVLENISIAPKNQAPLLEDINFEIHEGEVLGVAGVSDNGQQELCELIYGARKATSGRILLDDKDITGTEVKDRIAMGIGYTASDRYRYAMVQDMSLAENMFLKSSYLKNWVKNGIVKWKAVQKYTRDQIKTYAVKAPDDSVPMGSLSGGNQQKVIVAREVDMGHKVIIFDQPTRGLDLGAINYVHKTILAEKEKGKSVLLVSTELSEIFALSDRIAVMYKGKIMGIYKNGELTTEKIGLLMAGYQPDKEGEA</sequence>
<dbReference type="InterPro" id="IPR003439">
    <property type="entry name" value="ABC_transporter-like_ATP-bd"/>
</dbReference>
<keyword evidence="2" id="KW-0813">Transport</keyword>
<evidence type="ECO:0000256" key="3">
    <source>
        <dbReference type="ARBA" id="ARBA00022475"/>
    </source>
</evidence>
<dbReference type="InterPro" id="IPR027417">
    <property type="entry name" value="P-loop_NTPase"/>
</dbReference>